<comment type="caution">
    <text evidence="1">The sequence shown here is derived from an EMBL/GenBank/DDBJ whole genome shotgun (WGS) entry which is preliminary data.</text>
</comment>
<reference evidence="1 2" key="1">
    <citation type="submission" date="2018-10" db="EMBL/GenBank/DDBJ databases">
        <title>Falsibacillus sp. genome draft.</title>
        <authorList>
            <person name="Shi S."/>
        </authorList>
    </citation>
    <scope>NUCLEOTIDE SEQUENCE [LARGE SCALE GENOMIC DNA]</scope>
    <source>
        <strain evidence="1 2">GY 10110</strain>
    </source>
</reference>
<name>A0A3L7JUV5_9BACI</name>
<evidence type="ECO:0000313" key="2">
    <source>
        <dbReference type="Proteomes" id="UP000276770"/>
    </source>
</evidence>
<evidence type="ECO:0000313" key="1">
    <source>
        <dbReference type="EMBL" id="RLQ93451.1"/>
    </source>
</evidence>
<sequence>MREEKVNCFQCRYFFVTWDPKTPRGCKAYGFKTAQLPSRVVEQSSGQACLKYEKKSVRKTDF</sequence>
<accession>A0A3L7JUV5</accession>
<organism evidence="1 2">
    <name type="scientific">Falsibacillus albus</name>
    <dbReference type="NCBI Taxonomy" id="2478915"/>
    <lineage>
        <taxon>Bacteria</taxon>
        <taxon>Bacillati</taxon>
        <taxon>Bacillota</taxon>
        <taxon>Bacilli</taxon>
        <taxon>Bacillales</taxon>
        <taxon>Bacillaceae</taxon>
        <taxon>Falsibacillus</taxon>
    </lineage>
</organism>
<gene>
    <name evidence="1" type="ORF">D9X91_17260</name>
</gene>
<dbReference type="EMBL" id="RCVZ01000014">
    <property type="protein sequence ID" value="RLQ93451.1"/>
    <property type="molecule type" value="Genomic_DNA"/>
</dbReference>
<dbReference type="Proteomes" id="UP000276770">
    <property type="component" value="Unassembled WGS sequence"/>
</dbReference>
<keyword evidence="2" id="KW-1185">Reference proteome</keyword>
<proteinExistence type="predicted"/>
<dbReference type="AlphaFoldDB" id="A0A3L7JUV5"/>
<protein>
    <submittedName>
        <fullName evidence="1">Uracil-DNA glycosylase</fullName>
    </submittedName>
</protein>